<dbReference type="SUPFAM" id="SSF52799">
    <property type="entry name" value="(Phosphotyrosine protein) phosphatases II"/>
    <property type="match status" value="1"/>
</dbReference>
<protein>
    <recommendedName>
        <fullName evidence="7">Protein-tyrosine-phosphatase</fullName>
    </recommendedName>
</protein>
<evidence type="ECO:0000256" key="1">
    <source>
        <dbReference type="ARBA" id="ARBA00022801"/>
    </source>
</evidence>
<dbReference type="InterPro" id="IPR020422">
    <property type="entry name" value="TYR_PHOSPHATASE_DUAL_dom"/>
</dbReference>
<feature type="domain" description="Tyrosine-protein phosphatase" evidence="3">
    <location>
        <begin position="18"/>
        <end position="175"/>
    </location>
</feature>
<evidence type="ECO:0000313" key="5">
    <source>
        <dbReference type="EMBL" id="CAE8619259.1"/>
    </source>
</evidence>
<dbReference type="Gene3D" id="3.90.190.10">
    <property type="entry name" value="Protein tyrosine phosphatase superfamily"/>
    <property type="match status" value="1"/>
</dbReference>
<dbReference type="GO" id="GO:0004721">
    <property type="term" value="F:phosphoprotein phosphatase activity"/>
    <property type="evidence" value="ECO:0007669"/>
    <property type="project" value="UniProtKB-KW"/>
</dbReference>
<keyword evidence="2" id="KW-0904">Protein phosphatase</keyword>
<keyword evidence="1" id="KW-0378">Hydrolase</keyword>
<dbReference type="EMBL" id="CAJNNV010026917">
    <property type="protein sequence ID" value="CAE8619259.1"/>
    <property type="molecule type" value="Genomic_DNA"/>
</dbReference>
<dbReference type="PROSITE" id="PS50056">
    <property type="entry name" value="TYR_PHOSPHATASE_2"/>
    <property type="match status" value="1"/>
</dbReference>
<accession>A0A813G2H8</accession>
<dbReference type="AlphaFoldDB" id="A0A813G2H8"/>
<dbReference type="InterPro" id="IPR052832">
    <property type="entry name" value="Starch-Glucan_Phosphatase"/>
</dbReference>
<dbReference type="OrthoDB" id="273181at2759"/>
<name>A0A813G2H8_POLGL</name>
<dbReference type="GO" id="GO:0005983">
    <property type="term" value="P:starch catabolic process"/>
    <property type="evidence" value="ECO:0007669"/>
    <property type="project" value="TreeGrafter"/>
</dbReference>
<dbReference type="PROSITE" id="PS51257">
    <property type="entry name" value="PROKAR_LIPOPROTEIN"/>
    <property type="match status" value="1"/>
</dbReference>
<dbReference type="InterPro" id="IPR000387">
    <property type="entry name" value="Tyr_Pase_dom"/>
</dbReference>
<dbReference type="InterPro" id="IPR032640">
    <property type="entry name" value="AMPK1_CBM"/>
</dbReference>
<keyword evidence="6" id="KW-1185">Reference proteome</keyword>
<evidence type="ECO:0000256" key="2">
    <source>
        <dbReference type="ARBA" id="ARBA00022912"/>
    </source>
</evidence>
<sequence length="262" mass="28614">MQKKMGTALTYVHEDGMNYAWVTPQLIVGGCPQTAADIDRLVAEGVGVVLCLQEDKDMKHFDLDIEPIQGRCSEVGISHLREPISDFDPFDLRKGLARAVRRLVKEMASQPGKLAYIHCTAGLGRAPAVALAYMFWIDGMCLDEAYKQLLAVRMCHPQIGAIRSATWDLLQDGGCGKQPVRLSIPRGGAAAAEIAGLDVGWGERLPMVLNADSDEFVLERELPIGKLIYKFVVDGDWRVNPELPTITETGGGNTNNVVVVEP</sequence>
<organism evidence="5 6">
    <name type="scientific">Polarella glacialis</name>
    <name type="common">Dinoflagellate</name>
    <dbReference type="NCBI Taxonomy" id="89957"/>
    <lineage>
        <taxon>Eukaryota</taxon>
        <taxon>Sar</taxon>
        <taxon>Alveolata</taxon>
        <taxon>Dinophyceae</taxon>
        <taxon>Suessiales</taxon>
        <taxon>Suessiaceae</taxon>
        <taxon>Polarella</taxon>
    </lineage>
</organism>
<dbReference type="CDD" id="cd14526">
    <property type="entry name" value="DSP_laforin-like"/>
    <property type="match status" value="1"/>
</dbReference>
<dbReference type="PANTHER" id="PTHR46642">
    <property type="entry name" value="DUAL SPECIFICITY PHOSPHATASE, SUBGROUP, CATALYTIC DOMAIN"/>
    <property type="match status" value="1"/>
</dbReference>
<dbReference type="InterPro" id="IPR029021">
    <property type="entry name" value="Prot-tyrosine_phosphatase-like"/>
</dbReference>
<comment type="caution">
    <text evidence="5">The sequence shown here is derived from an EMBL/GenBank/DDBJ whole genome shotgun (WGS) entry which is preliminary data.</text>
</comment>
<dbReference type="InterPro" id="IPR057023">
    <property type="entry name" value="PTP-SAK"/>
</dbReference>
<dbReference type="GO" id="GO:0009507">
    <property type="term" value="C:chloroplast"/>
    <property type="evidence" value="ECO:0007669"/>
    <property type="project" value="TreeGrafter"/>
</dbReference>
<dbReference type="InterPro" id="IPR013783">
    <property type="entry name" value="Ig-like_fold"/>
</dbReference>
<evidence type="ECO:0000259" key="3">
    <source>
        <dbReference type="PROSITE" id="PS50054"/>
    </source>
</evidence>
<dbReference type="PROSITE" id="PS50054">
    <property type="entry name" value="TYR_PHOSPHATASE_DUAL"/>
    <property type="match status" value="1"/>
</dbReference>
<dbReference type="SUPFAM" id="SSF81296">
    <property type="entry name" value="E set domains"/>
    <property type="match status" value="1"/>
</dbReference>
<dbReference type="PANTHER" id="PTHR46642:SF3">
    <property type="entry name" value="PHOSPHOGLUCAN PHOSPHATASE DSP4, CHLOROPLASTIC"/>
    <property type="match status" value="1"/>
</dbReference>
<evidence type="ECO:0000259" key="4">
    <source>
        <dbReference type="PROSITE" id="PS50056"/>
    </source>
</evidence>
<dbReference type="Gene3D" id="2.60.40.10">
    <property type="entry name" value="Immunoglobulins"/>
    <property type="match status" value="1"/>
</dbReference>
<dbReference type="Pfam" id="PF16561">
    <property type="entry name" value="AMPK1_CBM"/>
    <property type="match status" value="1"/>
</dbReference>
<feature type="domain" description="Tyrosine specific protein phosphatases" evidence="4">
    <location>
        <begin position="94"/>
        <end position="153"/>
    </location>
</feature>
<dbReference type="CDD" id="cd02859">
    <property type="entry name" value="E_set_AMPKbeta_like_N"/>
    <property type="match status" value="1"/>
</dbReference>
<evidence type="ECO:0000313" key="6">
    <source>
        <dbReference type="Proteomes" id="UP000654075"/>
    </source>
</evidence>
<feature type="non-terminal residue" evidence="5">
    <location>
        <position position="262"/>
    </location>
</feature>
<evidence type="ECO:0008006" key="7">
    <source>
        <dbReference type="Google" id="ProtNLM"/>
    </source>
</evidence>
<dbReference type="InterPro" id="IPR014756">
    <property type="entry name" value="Ig_E-set"/>
</dbReference>
<dbReference type="InterPro" id="IPR045204">
    <property type="entry name" value="DSP_laforin-like"/>
</dbReference>
<dbReference type="GO" id="GO:2001070">
    <property type="term" value="F:starch binding"/>
    <property type="evidence" value="ECO:0007669"/>
    <property type="project" value="TreeGrafter"/>
</dbReference>
<dbReference type="Pfam" id="PF22784">
    <property type="entry name" value="PTP-SAK"/>
    <property type="match status" value="1"/>
</dbReference>
<dbReference type="Proteomes" id="UP000654075">
    <property type="component" value="Unassembled WGS sequence"/>
</dbReference>
<proteinExistence type="predicted"/>
<reference evidence="5" key="1">
    <citation type="submission" date="2021-02" db="EMBL/GenBank/DDBJ databases">
        <authorList>
            <person name="Dougan E. K."/>
            <person name="Rhodes N."/>
            <person name="Thang M."/>
            <person name="Chan C."/>
        </authorList>
    </citation>
    <scope>NUCLEOTIDE SEQUENCE</scope>
</reference>
<dbReference type="GO" id="GO:0019203">
    <property type="term" value="F:carbohydrate phosphatase activity"/>
    <property type="evidence" value="ECO:0007669"/>
    <property type="project" value="InterPro"/>
</dbReference>
<gene>
    <name evidence="5" type="ORF">PGLA1383_LOCUS36850</name>
</gene>